<comment type="PTM">
    <text evidence="8">Binds 2 heme groups per subunit.</text>
</comment>
<evidence type="ECO:0000256" key="2">
    <source>
        <dbReference type="ARBA" id="ARBA00022617"/>
    </source>
</evidence>
<dbReference type="PANTHER" id="PTHR30600">
    <property type="entry name" value="CYTOCHROME C PEROXIDASE-RELATED"/>
    <property type="match status" value="1"/>
</dbReference>
<organism evidence="11 12">
    <name type="scientific">Nitratireductor arenosus</name>
    <dbReference type="NCBI Taxonomy" id="2682096"/>
    <lineage>
        <taxon>Bacteria</taxon>
        <taxon>Pseudomonadati</taxon>
        <taxon>Pseudomonadota</taxon>
        <taxon>Alphaproteobacteria</taxon>
        <taxon>Hyphomicrobiales</taxon>
        <taxon>Phyllobacteriaceae</taxon>
        <taxon>Nitratireductor</taxon>
    </lineage>
</organism>
<keyword evidence="12" id="KW-1185">Reference proteome</keyword>
<comment type="caution">
    <text evidence="11">The sequence shown here is derived from an EMBL/GenBank/DDBJ whole genome shotgun (WGS) entry which is preliminary data.</text>
</comment>
<dbReference type="InterPro" id="IPR036909">
    <property type="entry name" value="Cyt_c-like_dom_sf"/>
</dbReference>
<dbReference type="GO" id="GO:0046872">
    <property type="term" value="F:metal ion binding"/>
    <property type="evidence" value="ECO:0007669"/>
    <property type="project" value="UniProtKB-KW"/>
</dbReference>
<keyword evidence="3 9" id="KW-0479">Metal-binding</keyword>
<evidence type="ECO:0000313" key="12">
    <source>
        <dbReference type="Proteomes" id="UP000463224"/>
    </source>
</evidence>
<protein>
    <submittedName>
        <fullName evidence="11">Methylamine utilization protein</fullName>
    </submittedName>
</protein>
<dbReference type="EMBL" id="WPHG01000002">
    <property type="protein sequence ID" value="MVA97343.1"/>
    <property type="molecule type" value="Genomic_DNA"/>
</dbReference>
<dbReference type="PIRSF" id="PIRSF000294">
    <property type="entry name" value="Cytochrome-c_peroxidase"/>
    <property type="match status" value="1"/>
</dbReference>
<gene>
    <name evidence="11" type="ORF">GN330_08790</name>
</gene>
<dbReference type="GO" id="GO:0020037">
    <property type="term" value="F:heme binding"/>
    <property type="evidence" value="ECO:0007669"/>
    <property type="project" value="InterPro"/>
</dbReference>
<name>A0A844QH48_9HYPH</name>
<keyword evidence="7 9" id="KW-0408">Iron</keyword>
<feature type="binding site" description="covalent" evidence="8">
    <location>
        <position position="84"/>
    </location>
    <ligand>
        <name>heme c</name>
        <dbReference type="ChEBI" id="CHEBI:61717"/>
        <label>1</label>
    </ligand>
</feature>
<comment type="subcellular location">
    <subcellularLocation>
        <location evidence="1">Periplasm</location>
    </subcellularLocation>
</comment>
<evidence type="ECO:0000256" key="9">
    <source>
        <dbReference type="PIRSR" id="PIRSR000294-2"/>
    </source>
</evidence>
<proteinExistence type="predicted"/>
<dbReference type="GO" id="GO:0042597">
    <property type="term" value="C:periplasmic space"/>
    <property type="evidence" value="ECO:0007669"/>
    <property type="project" value="UniProtKB-SubCell"/>
</dbReference>
<dbReference type="SUPFAM" id="SSF46626">
    <property type="entry name" value="Cytochrome c"/>
    <property type="match status" value="2"/>
</dbReference>
<evidence type="ECO:0000256" key="7">
    <source>
        <dbReference type="ARBA" id="ARBA00023004"/>
    </source>
</evidence>
<dbReference type="InterPro" id="IPR004852">
    <property type="entry name" value="Di-haem_cyt_c_peroxidsae"/>
</dbReference>
<evidence type="ECO:0000259" key="10">
    <source>
        <dbReference type="PROSITE" id="PS51007"/>
    </source>
</evidence>
<keyword evidence="4" id="KW-0732">Signal</keyword>
<comment type="cofactor">
    <cofactor evidence="8">
        <name>heme</name>
        <dbReference type="ChEBI" id="CHEBI:30413"/>
    </cofactor>
    <text evidence="8">Binds 2 heme groups.</text>
</comment>
<dbReference type="Pfam" id="PF03150">
    <property type="entry name" value="CCP_MauG"/>
    <property type="match status" value="1"/>
</dbReference>
<dbReference type="Proteomes" id="UP000463224">
    <property type="component" value="Unassembled WGS sequence"/>
</dbReference>
<feature type="binding site" description="covalent" evidence="8">
    <location>
        <position position="266"/>
    </location>
    <ligand>
        <name>heme c</name>
        <dbReference type="ChEBI" id="CHEBI:61717"/>
        <label>2</label>
    </ligand>
</feature>
<dbReference type="InterPro" id="IPR026259">
    <property type="entry name" value="MauG/Cytc_peroxidase"/>
</dbReference>
<feature type="domain" description="Cytochrome c" evidence="10">
    <location>
        <begin position="248"/>
        <end position="401"/>
    </location>
</feature>
<feature type="binding site" description="covalent" evidence="8">
    <location>
        <position position="263"/>
    </location>
    <ligand>
        <name>heme c</name>
        <dbReference type="ChEBI" id="CHEBI:61717"/>
        <label>2</label>
    </ligand>
</feature>
<sequence length="401" mass="42219">MASLNTLARVLVAAAPALLGGCGEDGLSLAEREAVASLSLAALGAAPASVSNKVADDPGAAALGEALFFDTRLSANGAVACATCHDPQRQFQDDLPRAQALGTGPRRTMPLAGAAWNLFFFWDGRKDSLWSQALEPLENPLEHGLTRTAVVRLVARHHRAGYEAVFGPLPALAVLPAAAGPFGTGSERAAWAGLDETARRAVNGAFANVGKAIAAFERTIPPVKTRFDRYAAALARGEPPEGDAAFSDLEREGLRLFVGSANCLECHNGPRFTDDHFHNTGVADDPQAPAGRERAGAIARLLADPFNCQGDFSDAAEGDCAELRFMLRNGPELERAFKTPSLRGVALRAPYMHAGQIATLEAVVEHYANAPTSPAGASELRPVRLTERGKAALVAFLKTLN</sequence>
<keyword evidence="5" id="KW-0574">Periplasm</keyword>
<evidence type="ECO:0000256" key="1">
    <source>
        <dbReference type="ARBA" id="ARBA00004418"/>
    </source>
</evidence>
<dbReference type="GO" id="GO:0004130">
    <property type="term" value="F:cytochrome-c peroxidase activity"/>
    <property type="evidence" value="ECO:0007669"/>
    <property type="project" value="TreeGrafter"/>
</dbReference>
<feature type="binding site" description="axial binding residue" evidence="9">
    <location>
        <position position="85"/>
    </location>
    <ligand>
        <name>heme c</name>
        <dbReference type="ChEBI" id="CHEBI:61717"/>
        <label>1</label>
    </ligand>
    <ligandPart>
        <name>Fe</name>
        <dbReference type="ChEBI" id="CHEBI:18248"/>
    </ligandPart>
</feature>
<evidence type="ECO:0000256" key="5">
    <source>
        <dbReference type="ARBA" id="ARBA00022764"/>
    </source>
</evidence>
<evidence type="ECO:0000256" key="8">
    <source>
        <dbReference type="PIRSR" id="PIRSR000294-1"/>
    </source>
</evidence>
<dbReference type="RefSeq" id="WP_156712313.1">
    <property type="nucleotide sequence ID" value="NZ_WPHG01000002.1"/>
</dbReference>
<dbReference type="InterPro" id="IPR009056">
    <property type="entry name" value="Cyt_c-like_dom"/>
</dbReference>
<feature type="binding site" description="covalent" evidence="8">
    <location>
        <position position="81"/>
    </location>
    <ligand>
        <name>heme c</name>
        <dbReference type="ChEBI" id="CHEBI:61717"/>
        <label>1</label>
    </ligand>
</feature>
<reference evidence="11 12" key="1">
    <citation type="submission" date="2019-12" db="EMBL/GenBank/DDBJ databases">
        <title>Nitratireductor arenosus sp. nov., Isolated from sea sand, Jeju island, South Korea.</title>
        <authorList>
            <person name="Kim W."/>
        </authorList>
    </citation>
    <scope>NUCLEOTIDE SEQUENCE [LARGE SCALE GENOMIC DNA]</scope>
    <source>
        <strain evidence="11 12">CAU 1489</strain>
    </source>
</reference>
<feature type="binding site" description="axial binding residue" evidence="9">
    <location>
        <position position="267"/>
    </location>
    <ligand>
        <name>heme c</name>
        <dbReference type="ChEBI" id="CHEBI:61717"/>
        <label>2</label>
    </ligand>
    <ligandPart>
        <name>Fe</name>
        <dbReference type="ChEBI" id="CHEBI:18248"/>
    </ligandPart>
</feature>
<evidence type="ECO:0000256" key="4">
    <source>
        <dbReference type="ARBA" id="ARBA00022729"/>
    </source>
</evidence>
<keyword evidence="6" id="KW-0560">Oxidoreductase</keyword>
<dbReference type="PANTHER" id="PTHR30600:SF10">
    <property type="entry name" value="BLL6722 PROTEIN"/>
    <property type="match status" value="1"/>
</dbReference>
<accession>A0A844QH48</accession>
<evidence type="ECO:0000256" key="6">
    <source>
        <dbReference type="ARBA" id="ARBA00023002"/>
    </source>
</evidence>
<evidence type="ECO:0000256" key="3">
    <source>
        <dbReference type="ARBA" id="ARBA00022723"/>
    </source>
</evidence>
<dbReference type="AlphaFoldDB" id="A0A844QH48"/>
<dbReference type="InterPro" id="IPR051395">
    <property type="entry name" value="Cytochrome_c_Peroxidase/MauG"/>
</dbReference>
<dbReference type="PROSITE" id="PS51007">
    <property type="entry name" value="CYTC"/>
    <property type="match status" value="1"/>
</dbReference>
<dbReference type="Gene3D" id="1.10.760.10">
    <property type="entry name" value="Cytochrome c-like domain"/>
    <property type="match status" value="2"/>
</dbReference>
<keyword evidence="2 8" id="KW-0349">Heme</keyword>
<dbReference type="GO" id="GO:0009055">
    <property type="term" value="F:electron transfer activity"/>
    <property type="evidence" value="ECO:0007669"/>
    <property type="project" value="InterPro"/>
</dbReference>
<evidence type="ECO:0000313" key="11">
    <source>
        <dbReference type="EMBL" id="MVA97343.1"/>
    </source>
</evidence>